<organism evidence="11 12">
    <name type="scientific">Aneurinibacillus migulanus</name>
    <name type="common">Bacillus migulanus</name>
    <dbReference type="NCBI Taxonomy" id="47500"/>
    <lineage>
        <taxon>Bacteria</taxon>
        <taxon>Bacillati</taxon>
        <taxon>Bacillota</taxon>
        <taxon>Bacilli</taxon>
        <taxon>Bacillales</taxon>
        <taxon>Paenibacillaceae</taxon>
        <taxon>Aneurinibacillus group</taxon>
        <taxon>Aneurinibacillus</taxon>
    </lineage>
</organism>
<keyword evidence="3 9" id="KW-0597">Phosphoprotein</keyword>
<dbReference type="PROSITE" id="PS50110">
    <property type="entry name" value="RESPONSE_REGULATORY"/>
    <property type="match status" value="1"/>
</dbReference>
<dbReference type="PANTHER" id="PTHR48111">
    <property type="entry name" value="REGULATOR OF RPOS"/>
    <property type="match status" value="1"/>
</dbReference>
<evidence type="ECO:0000256" key="2">
    <source>
        <dbReference type="ARBA" id="ARBA00022490"/>
    </source>
</evidence>
<dbReference type="GeneID" id="42305880"/>
<keyword evidence="7" id="KW-0010">Activator</keyword>
<dbReference type="SMART" id="SM00862">
    <property type="entry name" value="Trans_reg_C"/>
    <property type="match status" value="1"/>
</dbReference>
<dbReference type="Proteomes" id="UP000182836">
    <property type="component" value="Unassembled WGS sequence"/>
</dbReference>
<dbReference type="Pfam" id="PF00486">
    <property type="entry name" value="Trans_reg_C"/>
    <property type="match status" value="1"/>
</dbReference>
<keyword evidence="2" id="KW-0963">Cytoplasm</keyword>
<sequence length="227" mass="25773">MKGYSLLIVDDEAQMRELISMYAEREGYRCTEAEDGQQALELLAKRTFDVIILDVMMPKLDGLSFCKKVRETSDIPIIFVTARGGEVDRVTGLKIGADDYLVKPFSPRELLARIEALLRRVRPSTVVSEELERYGALEIDTKGHEARINGTELSLTLKEFDLLTCLARHPGQVLDRERLLEMVWGYDYYGNARTVDTHVKTLRMKLGEHAGLIQTVWGVGYKFEVTA</sequence>
<dbReference type="SUPFAM" id="SSF52172">
    <property type="entry name" value="CheY-like"/>
    <property type="match status" value="1"/>
</dbReference>
<evidence type="ECO:0000313" key="11">
    <source>
        <dbReference type="EMBL" id="SDJ70850.1"/>
    </source>
</evidence>
<evidence type="ECO:0000256" key="7">
    <source>
        <dbReference type="ARBA" id="ARBA00023159"/>
    </source>
</evidence>
<evidence type="ECO:0000256" key="8">
    <source>
        <dbReference type="ARBA" id="ARBA00023163"/>
    </source>
</evidence>
<proteinExistence type="predicted"/>
<comment type="subcellular location">
    <subcellularLocation>
        <location evidence="1">Cytoplasm</location>
    </subcellularLocation>
</comment>
<dbReference type="GO" id="GO:0006355">
    <property type="term" value="P:regulation of DNA-templated transcription"/>
    <property type="evidence" value="ECO:0007669"/>
    <property type="project" value="InterPro"/>
</dbReference>
<dbReference type="SMART" id="SM00448">
    <property type="entry name" value="REC"/>
    <property type="match status" value="1"/>
</dbReference>
<dbReference type="AlphaFoldDB" id="A0A0K2WDF8"/>
<reference evidence="11 12" key="1">
    <citation type="submission" date="2016-10" db="EMBL/GenBank/DDBJ databases">
        <authorList>
            <person name="de Groot N.N."/>
        </authorList>
    </citation>
    <scope>NUCLEOTIDE SEQUENCE [LARGE SCALE GENOMIC DNA]</scope>
    <source>
        <strain evidence="11 12">DSM 2895</strain>
    </source>
</reference>
<dbReference type="GO" id="GO:0000976">
    <property type="term" value="F:transcription cis-regulatory region binding"/>
    <property type="evidence" value="ECO:0007669"/>
    <property type="project" value="TreeGrafter"/>
</dbReference>
<dbReference type="InterPro" id="IPR001867">
    <property type="entry name" value="OmpR/PhoB-type_DNA-bd"/>
</dbReference>
<evidence type="ECO:0000256" key="1">
    <source>
        <dbReference type="ARBA" id="ARBA00004496"/>
    </source>
</evidence>
<evidence type="ECO:0000256" key="3">
    <source>
        <dbReference type="ARBA" id="ARBA00022553"/>
    </source>
</evidence>
<dbReference type="CDD" id="cd00383">
    <property type="entry name" value="trans_reg_C"/>
    <property type="match status" value="1"/>
</dbReference>
<keyword evidence="8" id="KW-0804">Transcription</keyword>
<evidence type="ECO:0000256" key="9">
    <source>
        <dbReference type="PROSITE-ProRule" id="PRU00169"/>
    </source>
</evidence>
<keyword evidence="4" id="KW-0902">Two-component regulatory system</keyword>
<evidence type="ECO:0000256" key="5">
    <source>
        <dbReference type="ARBA" id="ARBA00023015"/>
    </source>
</evidence>
<feature type="modified residue" description="4-aspartylphosphate" evidence="9">
    <location>
        <position position="54"/>
    </location>
</feature>
<dbReference type="InterPro" id="IPR039420">
    <property type="entry name" value="WalR-like"/>
</dbReference>
<evidence type="ECO:0000313" key="12">
    <source>
        <dbReference type="Proteomes" id="UP000182836"/>
    </source>
</evidence>
<gene>
    <name evidence="11" type="ORF">SAMN04487909_12613</name>
</gene>
<dbReference type="Gene3D" id="3.40.50.2300">
    <property type="match status" value="1"/>
</dbReference>
<evidence type="ECO:0000256" key="6">
    <source>
        <dbReference type="ARBA" id="ARBA00023125"/>
    </source>
</evidence>
<dbReference type="OrthoDB" id="9790442at2"/>
<dbReference type="FunFam" id="1.10.10.10:FF:000018">
    <property type="entry name" value="DNA-binding response regulator ResD"/>
    <property type="match status" value="1"/>
</dbReference>
<dbReference type="Gene3D" id="6.10.250.690">
    <property type="match status" value="1"/>
</dbReference>
<dbReference type="InterPro" id="IPR001789">
    <property type="entry name" value="Sig_transdc_resp-reg_receiver"/>
</dbReference>
<dbReference type="Gene3D" id="1.10.10.10">
    <property type="entry name" value="Winged helix-like DNA-binding domain superfamily/Winged helix DNA-binding domain"/>
    <property type="match status" value="1"/>
</dbReference>
<dbReference type="EMBL" id="FNED01000026">
    <property type="protein sequence ID" value="SDJ70850.1"/>
    <property type="molecule type" value="Genomic_DNA"/>
</dbReference>
<protein>
    <submittedName>
        <fullName evidence="11">DNA-binding response regulator, OmpR family, contains REC and winged-helix (WHTH) domain</fullName>
    </submittedName>
</protein>
<dbReference type="Pfam" id="PF00072">
    <property type="entry name" value="Response_reg"/>
    <property type="match status" value="1"/>
</dbReference>
<dbReference type="InterPro" id="IPR011006">
    <property type="entry name" value="CheY-like_superfamily"/>
</dbReference>
<dbReference type="RefSeq" id="WP_074715271.1">
    <property type="nucleotide sequence ID" value="NZ_BJOA01000085.1"/>
</dbReference>
<dbReference type="InterPro" id="IPR036388">
    <property type="entry name" value="WH-like_DNA-bd_sf"/>
</dbReference>
<evidence type="ECO:0000256" key="10">
    <source>
        <dbReference type="PROSITE-ProRule" id="PRU01091"/>
    </source>
</evidence>
<feature type="DNA-binding region" description="OmpR/PhoB-type" evidence="10">
    <location>
        <begin position="129"/>
        <end position="225"/>
    </location>
</feature>
<accession>A0A0K2WDF8</accession>
<dbReference type="PANTHER" id="PTHR48111:SF44">
    <property type="entry name" value="TRANSCRIPTIONAL REGULATORY PROTEIN RESD"/>
    <property type="match status" value="1"/>
</dbReference>
<dbReference type="PROSITE" id="PS51755">
    <property type="entry name" value="OMPR_PHOB"/>
    <property type="match status" value="1"/>
</dbReference>
<keyword evidence="6 10" id="KW-0238">DNA-binding</keyword>
<keyword evidence="5" id="KW-0805">Transcription regulation</keyword>
<dbReference type="GO" id="GO:0005829">
    <property type="term" value="C:cytosol"/>
    <property type="evidence" value="ECO:0007669"/>
    <property type="project" value="TreeGrafter"/>
</dbReference>
<name>A0A0K2WDF8_ANEMI</name>
<dbReference type="GO" id="GO:0032993">
    <property type="term" value="C:protein-DNA complex"/>
    <property type="evidence" value="ECO:0007669"/>
    <property type="project" value="TreeGrafter"/>
</dbReference>
<dbReference type="FunFam" id="3.40.50.2300:FF:000001">
    <property type="entry name" value="DNA-binding response regulator PhoB"/>
    <property type="match status" value="1"/>
</dbReference>
<evidence type="ECO:0000256" key="4">
    <source>
        <dbReference type="ARBA" id="ARBA00023012"/>
    </source>
</evidence>
<dbReference type="GO" id="GO:0000156">
    <property type="term" value="F:phosphorelay response regulator activity"/>
    <property type="evidence" value="ECO:0007669"/>
    <property type="project" value="TreeGrafter"/>
</dbReference>